<comment type="caution">
    <text evidence="1">The sequence shown here is derived from an EMBL/GenBank/DDBJ whole genome shotgun (WGS) entry which is preliminary data.</text>
</comment>
<keyword evidence="2" id="KW-1185">Reference proteome</keyword>
<evidence type="ECO:0000313" key="2">
    <source>
        <dbReference type="Proteomes" id="UP000191285"/>
    </source>
</evidence>
<gene>
    <name evidence="1" type="ORF">PENSTE_c023G08388</name>
</gene>
<accession>A0A1V6SST8</accession>
<name>A0A1V6SST8_9EURO</name>
<protein>
    <submittedName>
        <fullName evidence="1">Uncharacterized protein</fullName>
    </submittedName>
</protein>
<dbReference type="AlphaFoldDB" id="A0A1V6SST8"/>
<evidence type="ECO:0000313" key="1">
    <source>
        <dbReference type="EMBL" id="OQE16754.1"/>
    </source>
</evidence>
<proteinExistence type="predicted"/>
<organism evidence="1 2">
    <name type="scientific">Penicillium steckii</name>
    <dbReference type="NCBI Taxonomy" id="303698"/>
    <lineage>
        <taxon>Eukaryota</taxon>
        <taxon>Fungi</taxon>
        <taxon>Dikarya</taxon>
        <taxon>Ascomycota</taxon>
        <taxon>Pezizomycotina</taxon>
        <taxon>Eurotiomycetes</taxon>
        <taxon>Eurotiomycetidae</taxon>
        <taxon>Eurotiales</taxon>
        <taxon>Aspergillaceae</taxon>
        <taxon>Penicillium</taxon>
    </lineage>
</organism>
<sequence length="414" mass="46931">MSEPQQALACPLLFKKTEQLGEHELEFAIQSDIFSEPGGSHEAFHFLLQALGNKDTPNYIKETIETVFGSETLKERIQRDWNLYYGYDHAKLHQQQMDRYASYDLASQCIEECHFCFRGLLAYKMVEPSFFCHTGHSFFWLAARSEKVSRAQEELVEHVLLLLSPEDLLKPFSVRDPGEDRYSIFQASTWYQTRFIICLKRLGSLLNAGLASLGPEEIRKICLYVNPEIADLLFDSGLDLGKPHLDDTAPGWFGVVAREDPVPMFNWFRGRGYEQPEGFLKYAASHNLTEAASWIMDHDQSRQDWRDAALIAAESTDDRSAGTLKVILSGLAENLEIGKTLAEDTVIKIVTGVCEEAKKLQRESLLEIENVAINKIRTLRGFIREVDVMGVTIMTGNAGMSRLAIVLEDMNQHV</sequence>
<dbReference type="Proteomes" id="UP000191285">
    <property type="component" value="Unassembled WGS sequence"/>
</dbReference>
<reference evidence="2" key="1">
    <citation type="journal article" date="2017" name="Nat. Microbiol.">
        <title>Global analysis of biosynthetic gene clusters reveals vast potential of secondary metabolite production in Penicillium species.</title>
        <authorList>
            <person name="Nielsen J.C."/>
            <person name="Grijseels S."/>
            <person name="Prigent S."/>
            <person name="Ji B."/>
            <person name="Dainat J."/>
            <person name="Nielsen K.F."/>
            <person name="Frisvad J.C."/>
            <person name="Workman M."/>
            <person name="Nielsen J."/>
        </authorList>
    </citation>
    <scope>NUCLEOTIDE SEQUENCE [LARGE SCALE GENOMIC DNA]</scope>
    <source>
        <strain evidence="2">IBT 24891</strain>
    </source>
</reference>
<dbReference type="EMBL" id="MLKD01000023">
    <property type="protein sequence ID" value="OQE16754.1"/>
    <property type="molecule type" value="Genomic_DNA"/>
</dbReference>
<dbReference type="OrthoDB" id="4358509at2759"/>